<reference evidence="1" key="1">
    <citation type="submission" date="2021-02" db="EMBL/GenBank/DDBJ databases">
        <authorList>
            <person name="Dougan E. K."/>
            <person name="Rhodes N."/>
            <person name="Thang M."/>
            <person name="Chan C."/>
        </authorList>
    </citation>
    <scope>NUCLEOTIDE SEQUENCE</scope>
</reference>
<protein>
    <submittedName>
        <fullName evidence="1">RE2 protein</fullName>
    </submittedName>
</protein>
<name>A0A813BAC9_9DINO</name>
<keyword evidence="2" id="KW-1185">Reference proteome</keyword>
<proteinExistence type="predicted"/>
<accession>A0A813BAC9</accession>
<evidence type="ECO:0000313" key="1">
    <source>
        <dbReference type="EMBL" id="CAE7899000.1"/>
    </source>
</evidence>
<dbReference type="PANTHER" id="PTHR11439">
    <property type="entry name" value="GAG-POL-RELATED RETROTRANSPOSON"/>
    <property type="match status" value="1"/>
</dbReference>
<dbReference type="PANTHER" id="PTHR11439:SF467">
    <property type="entry name" value="INTEGRASE CATALYTIC DOMAIN-CONTAINING PROTEIN"/>
    <property type="match status" value="1"/>
</dbReference>
<gene>
    <name evidence="1" type="primary">RE2</name>
    <name evidence="1" type="ORF">SNEC2469_LOCUS30199</name>
</gene>
<dbReference type="AlphaFoldDB" id="A0A813BAC9"/>
<organism evidence="1 2">
    <name type="scientific">Symbiodinium necroappetens</name>
    <dbReference type="NCBI Taxonomy" id="1628268"/>
    <lineage>
        <taxon>Eukaryota</taxon>
        <taxon>Sar</taxon>
        <taxon>Alveolata</taxon>
        <taxon>Dinophyceae</taxon>
        <taxon>Suessiales</taxon>
        <taxon>Symbiodiniaceae</taxon>
        <taxon>Symbiodinium</taxon>
    </lineage>
</organism>
<dbReference type="OrthoDB" id="413760at2759"/>
<comment type="caution">
    <text evidence="1">The sequence shown here is derived from an EMBL/GenBank/DDBJ whole genome shotgun (WGS) entry which is preliminary data.</text>
</comment>
<dbReference type="EMBL" id="CAJNJA010069825">
    <property type="protein sequence ID" value="CAE7899000.1"/>
    <property type="molecule type" value="Genomic_DNA"/>
</dbReference>
<dbReference type="Proteomes" id="UP000601435">
    <property type="component" value="Unassembled WGS sequence"/>
</dbReference>
<evidence type="ECO:0000313" key="2">
    <source>
        <dbReference type="Proteomes" id="UP000601435"/>
    </source>
</evidence>
<feature type="non-terminal residue" evidence="1">
    <location>
        <position position="1"/>
    </location>
</feature>
<sequence length="382" mass="42368">VDNSGELGPSQAKLYRECVGRLLYLSHTRPDIQFATCVLSGRMQSPSTMAWKMLQRVVGYLASTPEFGFMIRGAKDEACYGYGGKGSLREAGTLIVESISVCNRLGCGRIRHLHAGLLWVQSAAQAKELEVGIVPGSDNPSDLGTKPLGGARIKELLFLMGAVTPQLEPYGEEEREAAVQKRNIAKALKEMGTSGVNVARIKTLIPLLVLMTQVVNVEGQFLGLGLAWLGPSQWTEARSWHSLWQQQQWDCWRGSCDKEVQVDFNESKAAAATQASIPFRVGPTKEERLFMDEYIERCKHLEQVLGEKCREVEQCSAALREVRGENRVLVQRLEASRGQRSPEEIAVATSRGQRYHMPQCPHLRGSATKKYTPCRDCIGIYG</sequence>